<comment type="caution">
    <text evidence="1">The sequence shown here is derived from an EMBL/GenBank/DDBJ whole genome shotgun (WGS) entry which is preliminary data.</text>
</comment>
<protein>
    <submittedName>
        <fullName evidence="1">Fumarate reductase iron-sulfur subunit</fullName>
    </submittedName>
</protein>
<feature type="non-terminal residue" evidence="1">
    <location>
        <position position="1"/>
    </location>
</feature>
<accession>A0A8J4X4M8</accession>
<reference evidence="1" key="1">
    <citation type="submission" date="2020-07" db="EMBL/GenBank/DDBJ databases">
        <title>Clarias magur genome sequencing, assembly and annotation.</title>
        <authorList>
            <person name="Kushwaha B."/>
            <person name="Kumar R."/>
            <person name="Das P."/>
            <person name="Joshi C.G."/>
            <person name="Kumar D."/>
            <person name="Nagpure N.S."/>
            <person name="Pandey M."/>
            <person name="Agarwal S."/>
            <person name="Srivastava S."/>
            <person name="Singh M."/>
            <person name="Sahoo L."/>
            <person name="Jayasankar P."/>
            <person name="Meher P.K."/>
            <person name="Koringa P.G."/>
            <person name="Iquebal M.A."/>
            <person name="Das S.P."/>
            <person name="Bit A."/>
            <person name="Patnaik S."/>
            <person name="Patel N."/>
            <person name="Shah T.M."/>
            <person name="Hinsu A."/>
            <person name="Jena J.K."/>
        </authorList>
    </citation>
    <scope>NUCLEOTIDE SEQUENCE</scope>
    <source>
        <strain evidence="1">CIFAMagur01</strain>
        <tissue evidence="1">Testis</tissue>
    </source>
</reference>
<name>A0A8J4X4M8_CLAMG</name>
<dbReference type="Proteomes" id="UP000727407">
    <property type="component" value="Unassembled WGS sequence"/>
</dbReference>
<evidence type="ECO:0000313" key="1">
    <source>
        <dbReference type="EMBL" id="KAF5892818.1"/>
    </source>
</evidence>
<feature type="non-terminal residue" evidence="1">
    <location>
        <position position="53"/>
    </location>
</feature>
<dbReference type="EMBL" id="QNUK01000474">
    <property type="protein sequence ID" value="KAF5892818.1"/>
    <property type="molecule type" value="Genomic_DNA"/>
</dbReference>
<sequence length="53" mass="6207">CLFCWSGCPVYDHESEFHHHRLDVRQQQSQQRSLGHSVFKQLFSVVLCVCVCV</sequence>
<gene>
    <name evidence="1" type="primary">gacGG</name>
    <name evidence="1" type="ORF">DAT39_017483</name>
</gene>
<evidence type="ECO:0000313" key="2">
    <source>
        <dbReference type="Proteomes" id="UP000727407"/>
    </source>
</evidence>
<keyword evidence="2" id="KW-1185">Reference proteome</keyword>
<dbReference type="AlphaFoldDB" id="A0A8J4X4M8"/>
<proteinExistence type="predicted"/>
<organism evidence="1 2">
    <name type="scientific">Clarias magur</name>
    <name type="common">Asian catfish</name>
    <name type="synonym">Macropteronotus magur</name>
    <dbReference type="NCBI Taxonomy" id="1594786"/>
    <lineage>
        <taxon>Eukaryota</taxon>
        <taxon>Metazoa</taxon>
        <taxon>Chordata</taxon>
        <taxon>Craniata</taxon>
        <taxon>Vertebrata</taxon>
        <taxon>Euteleostomi</taxon>
        <taxon>Actinopterygii</taxon>
        <taxon>Neopterygii</taxon>
        <taxon>Teleostei</taxon>
        <taxon>Ostariophysi</taxon>
        <taxon>Siluriformes</taxon>
        <taxon>Clariidae</taxon>
        <taxon>Clarias</taxon>
    </lineage>
</organism>